<gene>
    <name evidence="1" type="ORF">DPMN_004950</name>
</gene>
<dbReference type="Proteomes" id="UP000828390">
    <property type="component" value="Unassembled WGS sequence"/>
</dbReference>
<reference evidence="1" key="2">
    <citation type="submission" date="2020-11" db="EMBL/GenBank/DDBJ databases">
        <authorList>
            <person name="McCartney M.A."/>
            <person name="Auch B."/>
            <person name="Kono T."/>
            <person name="Mallez S."/>
            <person name="Becker A."/>
            <person name="Gohl D.M."/>
            <person name="Silverstein K.A.T."/>
            <person name="Koren S."/>
            <person name="Bechman K.B."/>
            <person name="Herman A."/>
            <person name="Abrahante J.E."/>
            <person name="Garbe J."/>
        </authorList>
    </citation>
    <scope>NUCLEOTIDE SEQUENCE</scope>
    <source>
        <strain evidence="1">Duluth1</strain>
        <tissue evidence="1">Whole animal</tissue>
    </source>
</reference>
<dbReference type="EMBL" id="JAIWYP010000001">
    <property type="protein sequence ID" value="KAH3881027.1"/>
    <property type="molecule type" value="Genomic_DNA"/>
</dbReference>
<organism evidence="1 2">
    <name type="scientific">Dreissena polymorpha</name>
    <name type="common">Zebra mussel</name>
    <name type="synonym">Mytilus polymorpha</name>
    <dbReference type="NCBI Taxonomy" id="45954"/>
    <lineage>
        <taxon>Eukaryota</taxon>
        <taxon>Metazoa</taxon>
        <taxon>Spiralia</taxon>
        <taxon>Lophotrochozoa</taxon>
        <taxon>Mollusca</taxon>
        <taxon>Bivalvia</taxon>
        <taxon>Autobranchia</taxon>
        <taxon>Heteroconchia</taxon>
        <taxon>Euheterodonta</taxon>
        <taxon>Imparidentia</taxon>
        <taxon>Neoheterodontei</taxon>
        <taxon>Myida</taxon>
        <taxon>Dreissenoidea</taxon>
        <taxon>Dreissenidae</taxon>
        <taxon>Dreissena</taxon>
    </lineage>
</organism>
<sequence length="81" mass="9451">MFFAVDIAHENQSTARHLDNLEGSESEFKYANLAVDSDPNTCSYTKQAVFQYGHPWWRQWFPYNVTFTSIEFHVHADYAGD</sequence>
<proteinExistence type="predicted"/>
<reference evidence="1" key="1">
    <citation type="journal article" date="2019" name="bioRxiv">
        <title>The Genome of the Zebra Mussel, Dreissena polymorpha: A Resource for Invasive Species Research.</title>
        <authorList>
            <person name="McCartney M.A."/>
            <person name="Auch B."/>
            <person name="Kono T."/>
            <person name="Mallez S."/>
            <person name="Zhang Y."/>
            <person name="Obille A."/>
            <person name="Becker A."/>
            <person name="Abrahante J.E."/>
            <person name="Garbe J."/>
            <person name="Badalamenti J.P."/>
            <person name="Herman A."/>
            <person name="Mangelson H."/>
            <person name="Liachko I."/>
            <person name="Sullivan S."/>
            <person name="Sone E.D."/>
            <person name="Koren S."/>
            <person name="Silverstein K.A.T."/>
            <person name="Beckman K.B."/>
            <person name="Gohl D.M."/>
        </authorList>
    </citation>
    <scope>NUCLEOTIDE SEQUENCE</scope>
    <source>
        <strain evidence="1">Duluth1</strain>
        <tissue evidence="1">Whole animal</tissue>
    </source>
</reference>
<accession>A0A9D4RWC7</accession>
<evidence type="ECO:0000313" key="2">
    <source>
        <dbReference type="Proteomes" id="UP000828390"/>
    </source>
</evidence>
<comment type="caution">
    <text evidence="1">The sequence shown here is derived from an EMBL/GenBank/DDBJ whole genome shotgun (WGS) entry which is preliminary data.</text>
</comment>
<name>A0A9D4RWC7_DREPO</name>
<evidence type="ECO:0000313" key="1">
    <source>
        <dbReference type="EMBL" id="KAH3881027.1"/>
    </source>
</evidence>
<protein>
    <submittedName>
        <fullName evidence="1">Uncharacterized protein</fullName>
    </submittedName>
</protein>
<keyword evidence="2" id="KW-1185">Reference proteome</keyword>
<dbReference type="AlphaFoldDB" id="A0A9D4RWC7"/>